<keyword evidence="1" id="KW-0067">ATP-binding</keyword>
<keyword evidence="1" id="KW-0547">Nucleotide-binding</keyword>
<dbReference type="SUPFAM" id="SSF52058">
    <property type="entry name" value="L domain-like"/>
    <property type="match status" value="1"/>
</dbReference>
<dbReference type="PROSITE" id="PS50011">
    <property type="entry name" value="PROTEIN_KINASE_DOM"/>
    <property type="match status" value="1"/>
</dbReference>
<evidence type="ECO:0000313" key="3">
    <source>
        <dbReference type="EMBL" id="CUG93031.1"/>
    </source>
</evidence>
<dbReference type="AlphaFoldDB" id="A0A0S4JQK6"/>
<dbReference type="GO" id="GO:0005524">
    <property type="term" value="F:ATP binding"/>
    <property type="evidence" value="ECO:0007669"/>
    <property type="project" value="UniProtKB-UniRule"/>
</dbReference>
<dbReference type="SUPFAM" id="SSF56112">
    <property type="entry name" value="Protein kinase-like (PK-like)"/>
    <property type="match status" value="1"/>
</dbReference>
<keyword evidence="4" id="KW-1185">Reference proteome</keyword>
<feature type="domain" description="Protein kinase" evidence="2">
    <location>
        <begin position="49"/>
        <end position="391"/>
    </location>
</feature>
<dbReference type="Pfam" id="PF13306">
    <property type="entry name" value="LRR_5"/>
    <property type="match status" value="1"/>
</dbReference>
<dbReference type="Gene3D" id="1.10.510.10">
    <property type="entry name" value="Transferase(Phosphotransferase) domain 1"/>
    <property type="match status" value="1"/>
</dbReference>
<evidence type="ECO:0000313" key="4">
    <source>
        <dbReference type="Proteomes" id="UP000051952"/>
    </source>
</evidence>
<dbReference type="InterPro" id="IPR017441">
    <property type="entry name" value="Protein_kinase_ATP_BS"/>
</dbReference>
<dbReference type="GO" id="GO:0004672">
    <property type="term" value="F:protein kinase activity"/>
    <property type="evidence" value="ECO:0007669"/>
    <property type="project" value="InterPro"/>
</dbReference>
<dbReference type="VEuPathDB" id="TriTrypDB:BSAL_40420"/>
<sequence length="695" mass="77573">MCRNIILFLDYSAIKNRHTMLDVEGELAHTIQLLEQYGVRVLQPHEVDVDYEEEIGVGASGIVYEGRLRPSDALVAIKLYHAMYKFEQVLDALLQYVEAVALRTPSSIKGFLLMPIGITRLTFGQKQTAIVLPRAVTTLETAMVKFNRPVLPLLAAVCEAASILEAFHEGHEDVAGDVVHFVPRRKWLCHREVKPCDVFFLALSPPPTPTTSTTGEEVQGGVEEAQQQAATSIYTIGDMTHFHREMGQTRWFPGLALPPSSIGIPMTQYTDPALTSSNFSLQGSVHGKATADSDADVFSIAIILWEVLERRSAPSLEEVPFVRNELAPRELRQCIELACAARKEKRCSMKALCAELRYCIRAMSQRIEEDAQYRTRVAQQDVLKQRIYDILAESVRQIQAVYAEASESKGVGYAVEAEAVACGGHLKLAVGSSAASIDMQYRTASFETKTAWSYEPPLNVFLSTVEEANPELKRPPLELVSQVTFSDPVESVETVDLSDGVPKTNSPMLRISNYRQLSCTPTLDYPAQCAEGFLVNFTNIVHIDLTSLRRHVRKVGDFFLYGCSGLKELSLDAFEDVTAIGFAFLSGCRGLQYLDMRPFSKVQSLGGDFLHNCTSLEEVDLTPLVEVEDISVGNRLLNGCMSLRRVKLPRNIPIECVDVHPGQWVEENDRWWEFTSGARVYFIPRLEEIARTPRN</sequence>
<dbReference type="InterPro" id="IPR011009">
    <property type="entry name" value="Kinase-like_dom_sf"/>
</dbReference>
<dbReference type="Gene3D" id="3.80.10.10">
    <property type="entry name" value="Ribonuclease Inhibitor"/>
    <property type="match status" value="1"/>
</dbReference>
<accession>A0A0S4JQK6</accession>
<feature type="binding site" evidence="1">
    <location>
        <position position="78"/>
    </location>
    <ligand>
        <name>ATP</name>
        <dbReference type="ChEBI" id="CHEBI:30616"/>
    </ligand>
</feature>
<protein>
    <submittedName>
        <fullName evidence="3">Leucine-rich repeat protein, putative</fullName>
    </submittedName>
</protein>
<dbReference type="Proteomes" id="UP000051952">
    <property type="component" value="Unassembled WGS sequence"/>
</dbReference>
<reference evidence="4" key="1">
    <citation type="submission" date="2015-09" db="EMBL/GenBank/DDBJ databases">
        <authorList>
            <consortium name="Pathogen Informatics"/>
        </authorList>
    </citation>
    <scope>NUCLEOTIDE SEQUENCE [LARGE SCALE GENOMIC DNA]</scope>
    <source>
        <strain evidence="4">Lake Konstanz</strain>
    </source>
</reference>
<evidence type="ECO:0000256" key="1">
    <source>
        <dbReference type="PROSITE-ProRule" id="PRU10141"/>
    </source>
</evidence>
<dbReference type="InterPro" id="IPR000719">
    <property type="entry name" value="Prot_kinase_dom"/>
</dbReference>
<proteinExistence type="predicted"/>
<organism evidence="3 4">
    <name type="scientific">Bodo saltans</name>
    <name type="common">Flagellated protozoan</name>
    <dbReference type="NCBI Taxonomy" id="75058"/>
    <lineage>
        <taxon>Eukaryota</taxon>
        <taxon>Discoba</taxon>
        <taxon>Euglenozoa</taxon>
        <taxon>Kinetoplastea</taxon>
        <taxon>Metakinetoplastina</taxon>
        <taxon>Eubodonida</taxon>
        <taxon>Bodonidae</taxon>
        <taxon>Bodo</taxon>
    </lineage>
</organism>
<evidence type="ECO:0000259" key="2">
    <source>
        <dbReference type="PROSITE" id="PS50011"/>
    </source>
</evidence>
<dbReference type="InterPro" id="IPR026906">
    <property type="entry name" value="LRR_5"/>
</dbReference>
<gene>
    <name evidence="3" type="ORF">BSAL_40420</name>
</gene>
<name>A0A0S4JQK6_BODSA</name>
<dbReference type="PROSITE" id="PS00107">
    <property type="entry name" value="PROTEIN_KINASE_ATP"/>
    <property type="match status" value="1"/>
</dbReference>
<dbReference type="InterPro" id="IPR032675">
    <property type="entry name" value="LRR_dom_sf"/>
</dbReference>
<dbReference type="EMBL" id="CYKH01002112">
    <property type="protein sequence ID" value="CUG93031.1"/>
    <property type="molecule type" value="Genomic_DNA"/>
</dbReference>